<sequence length="464" mass="54246">MPELRKKIVPLRADLNIDGLEMSENDKTLLIYNATIIFHVAASVQFNLKLEAATMINVNGTRFILYLAKRMQKLQSFIHVSTMYSNCYERHIEERFYTYPIDYKNLTNLSRNTEILKISSQWPNTYVFTKAIAEILLENEGQGFPLGIFRPSINTAMGMDLRFQEVENEFESAMHRGLQLLFERLFQPWFWIDWLYYLTSSGREYKSLINIFHKFSNEIILKKKALRQSQSNHITARKKKGFLDLLLDENEKTDNPLSDDQLQAQVHTFLLASQDTTAAAIIWTLFLLGNNLEHQEKLHEELEKHFQDSETLADGTKLSQLKYLDRVIKETLRLYPSVPVISRTLTENVKIGDYMLPQNIEVVLSLIVIHRNPEFWPDPTKFDPDRFLPENTKARNQYAYIPFSAGPRNCIGQKFALLVIKTLLTAILRKWRVKSVKTPDMIHPHISFTYRPGEEVFLYFIPKK</sequence>
<dbReference type="InterPro" id="IPR017972">
    <property type="entry name" value="Cyt_P450_CS"/>
</dbReference>
<dbReference type="PANTHER" id="PTHR24291">
    <property type="entry name" value="CYTOCHROME P450 FAMILY 4"/>
    <property type="match status" value="1"/>
</dbReference>
<dbReference type="PRINTS" id="PR00465">
    <property type="entry name" value="EP450IV"/>
</dbReference>
<name>A0A026WRA6_OOCBI</name>
<evidence type="ECO:0000256" key="1">
    <source>
        <dbReference type="ARBA" id="ARBA00001971"/>
    </source>
</evidence>
<dbReference type="InterPro" id="IPR050196">
    <property type="entry name" value="Cytochrome_P450_Monoox"/>
</dbReference>
<comment type="cofactor">
    <cofactor evidence="1 11">
        <name>heme</name>
        <dbReference type="ChEBI" id="CHEBI:30413"/>
    </cofactor>
</comment>
<evidence type="ECO:0000256" key="12">
    <source>
        <dbReference type="RuleBase" id="RU000461"/>
    </source>
</evidence>
<dbReference type="PANTHER" id="PTHR24291:SF201">
    <property type="entry name" value="CYTOCHROME P450, FAMILY 4, SUBFAMILY B, POLYPEPTIDE 7"/>
    <property type="match status" value="1"/>
</dbReference>
<keyword evidence="14" id="KW-1185">Reference proteome</keyword>
<accession>A0A026WRA6</accession>
<gene>
    <name evidence="13" type="ORF">X777_14675</name>
</gene>
<dbReference type="Gene3D" id="3.40.50.720">
    <property type="entry name" value="NAD(P)-binding Rossmann-like Domain"/>
    <property type="match status" value="1"/>
</dbReference>
<dbReference type="GO" id="GO:0005506">
    <property type="term" value="F:iron ion binding"/>
    <property type="evidence" value="ECO:0007669"/>
    <property type="project" value="InterPro"/>
</dbReference>
<dbReference type="GO" id="GO:0016705">
    <property type="term" value="F:oxidoreductase activity, acting on paired donors, with incorporation or reduction of molecular oxygen"/>
    <property type="evidence" value="ECO:0007669"/>
    <property type="project" value="InterPro"/>
</dbReference>
<comment type="function">
    <text evidence="2">May be involved in the metabolism of insect hormones and in the breakdown of synthetic insecticides.</text>
</comment>
<dbReference type="GO" id="GO:0005789">
    <property type="term" value="C:endoplasmic reticulum membrane"/>
    <property type="evidence" value="ECO:0007669"/>
    <property type="project" value="UniProtKB-SubCell"/>
</dbReference>
<keyword evidence="6 11" id="KW-0349">Heme</keyword>
<dbReference type="SUPFAM" id="SSF48264">
    <property type="entry name" value="Cytochrome P450"/>
    <property type="match status" value="1"/>
</dbReference>
<dbReference type="InterPro" id="IPR036291">
    <property type="entry name" value="NAD(P)-bd_dom_sf"/>
</dbReference>
<organism evidence="13 14">
    <name type="scientific">Ooceraea biroi</name>
    <name type="common">Clonal raider ant</name>
    <name type="synonym">Cerapachys biroi</name>
    <dbReference type="NCBI Taxonomy" id="2015173"/>
    <lineage>
        <taxon>Eukaryota</taxon>
        <taxon>Metazoa</taxon>
        <taxon>Ecdysozoa</taxon>
        <taxon>Arthropoda</taxon>
        <taxon>Hexapoda</taxon>
        <taxon>Insecta</taxon>
        <taxon>Pterygota</taxon>
        <taxon>Neoptera</taxon>
        <taxon>Endopterygota</taxon>
        <taxon>Hymenoptera</taxon>
        <taxon>Apocrita</taxon>
        <taxon>Aculeata</taxon>
        <taxon>Formicoidea</taxon>
        <taxon>Formicidae</taxon>
        <taxon>Dorylinae</taxon>
        <taxon>Ooceraea</taxon>
    </lineage>
</organism>
<evidence type="ECO:0000256" key="3">
    <source>
        <dbReference type="ARBA" id="ARBA00004174"/>
    </source>
</evidence>
<comment type="similarity">
    <text evidence="5 12">Belongs to the cytochrome P450 family.</text>
</comment>
<protein>
    <submittedName>
        <fullName evidence="13">Cytochrome P450 4C1</fullName>
    </submittedName>
</protein>
<reference evidence="13 14" key="1">
    <citation type="journal article" date="2014" name="Curr. Biol.">
        <title>The genome of the clonal raider ant Cerapachys biroi.</title>
        <authorList>
            <person name="Oxley P.R."/>
            <person name="Ji L."/>
            <person name="Fetter-Pruneda I."/>
            <person name="McKenzie S.K."/>
            <person name="Li C."/>
            <person name="Hu H."/>
            <person name="Zhang G."/>
            <person name="Kronauer D.J."/>
        </authorList>
    </citation>
    <scope>NUCLEOTIDE SEQUENCE [LARGE SCALE GENOMIC DNA]</scope>
</reference>
<dbReference type="SUPFAM" id="SSF51735">
    <property type="entry name" value="NAD(P)-binding Rossmann-fold domains"/>
    <property type="match status" value="1"/>
</dbReference>
<dbReference type="PROSITE" id="PS00086">
    <property type="entry name" value="CYTOCHROME_P450"/>
    <property type="match status" value="1"/>
</dbReference>
<evidence type="ECO:0000256" key="5">
    <source>
        <dbReference type="ARBA" id="ARBA00010617"/>
    </source>
</evidence>
<dbReference type="PRINTS" id="PR00385">
    <property type="entry name" value="P450"/>
</dbReference>
<feature type="binding site" description="axial binding residue" evidence="11">
    <location>
        <position position="410"/>
    </location>
    <ligand>
        <name>heme</name>
        <dbReference type="ChEBI" id="CHEBI:30413"/>
    </ligand>
    <ligandPart>
        <name>Fe</name>
        <dbReference type="ChEBI" id="CHEBI:18248"/>
    </ligandPart>
</feature>
<dbReference type="OMA" id="PEFIFRI"/>
<dbReference type="GO" id="GO:0020037">
    <property type="term" value="F:heme binding"/>
    <property type="evidence" value="ECO:0007669"/>
    <property type="project" value="InterPro"/>
</dbReference>
<evidence type="ECO:0000256" key="11">
    <source>
        <dbReference type="PIRSR" id="PIRSR602403-1"/>
    </source>
</evidence>
<dbReference type="Gene3D" id="1.10.630.10">
    <property type="entry name" value="Cytochrome P450"/>
    <property type="match status" value="1"/>
</dbReference>
<evidence type="ECO:0000256" key="4">
    <source>
        <dbReference type="ARBA" id="ARBA00004406"/>
    </source>
</evidence>
<keyword evidence="9 11" id="KW-0408">Iron</keyword>
<dbReference type="Proteomes" id="UP000053097">
    <property type="component" value="Unassembled WGS sequence"/>
</dbReference>
<evidence type="ECO:0000256" key="2">
    <source>
        <dbReference type="ARBA" id="ARBA00003690"/>
    </source>
</evidence>
<keyword evidence="10 12" id="KW-0503">Monooxygenase</keyword>
<dbReference type="EMBL" id="KK107119">
    <property type="protein sequence ID" value="EZA58513.1"/>
    <property type="molecule type" value="Genomic_DNA"/>
</dbReference>
<evidence type="ECO:0000256" key="8">
    <source>
        <dbReference type="ARBA" id="ARBA00023002"/>
    </source>
</evidence>
<dbReference type="Pfam" id="PF00067">
    <property type="entry name" value="p450"/>
    <property type="match status" value="1"/>
</dbReference>
<evidence type="ECO:0000256" key="9">
    <source>
        <dbReference type="ARBA" id="ARBA00023004"/>
    </source>
</evidence>
<comment type="subcellular location">
    <subcellularLocation>
        <location evidence="4">Endoplasmic reticulum membrane</location>
        <topology evidence="4">Peripheral membrane protein</topology>
    </subcellularLocation>
    <subcellularLocation>
        <location evidence="3">Microsome membrane</location>
        <topology evidence="3">Peripheral membrane protein</topology>
    </subcellularLocation>
</comment>
<evidence type="ECO:0000256" key="7">
    <source>
        <dbReference type="ARBA" id="ARBA00022723"/>
    </source>
</evidence>
<dbReference type="GO" id="GO:0004497">
    <property type="term" value="F:monooxygenase activity"/>
    <property type="evidence" value="ECO:0007669"/>
    <property type="project" value="UniProtKB-KW"/>
</dbReference>
<keyword evidence="7 11" id="KW-0479">Metal-binding</keyword>
<evidence type="ECO:0000313" key="13">
    <source>
        <dbReference type="EMBL" id="EZA58513.1"/>
    </source>
</evidence>
<keyword evidence="8 12" id="KW-0560">Oxidoreductase</keyword>
<dbReference type="InterPro" id="IPR002403">
    <property type="entry name" value="Cyt_P450_E_grp-IV"/>
</dbReference>
<dbReference type="InterPro" id="IPR001128">
    <property type="entry name" value="Cyt_P450"/>
</dbReference>
<dbReference type="OrthoDB" id="1470350at2759"/>
<evidence type="ECO:0000313" key="14">
    <source>
        <dbReference type="Proteomes" id="UP000053097"/>
    </source>
</evidence>
<dbReference type="InterPro" id="IPR036396">
    <property type="entry name" value="Cyt_P450_sf"/>
</dbReference>
<proteinExistence type="inferred from homology"/>
<dbReference type="STRING" id="2015173.A0A026WRA6"/>
<dbReference type="AlphaFoldDB" id="A0A026WRA6"/>
<evidence type="ECO:0000256" key="10">
    <source>
        <dbReference type="ARBA" id="ARBA00023033"/>
    </source>
</evidence>
<evidence type="ECO:0000256" key="6">
    <source>
        <dbReference type="ARBA" id="ARBA00022617"/>
    </source>
</evidence>